<dbReference type="OrthoDB" id="2666280at2"/>
<dbReference type="SUPFAM" id="SSF55383">
    <property type="entry name" value="Copper amine oxidase, domain N"/>
    <property type="match status" value="1"/>
</dbReference>
<dbReference type="EMBL" id="CP034235">
    <property type="protein sequence ID" value="QGQ94245.1"/>
    <property type="molecule type" value="Genomic_DNA"/>
</dbReference>
<evidence type="ECO:0000256" key="1">
    <source>
        <dbReference type="SAM" id="SignalP"/>
    </source>
</evidence>
<feature type="domain" description="Copper amine oxidase-like N-terminal" evidence="2">
    <location>
        <begin position="29"/>
        <end position="145"/>
    </location>
</feature>
<protein>
    <submittedName>
        <fullName evidence="3">Copper amine oxidase N-terminal domain-containing protein</fullName>
    </submittedName>
</protein>
<feature type="chain" id="PRO_5025480411" evidence="1">
    <location>
        <begin position="24"/>
        <end position="309"/>
    </location>
</feature>
<dbReference type="InterPro" id="IPR036582">
    <property type="entry name" value="Mao_N_sf"/>
</dbReference>
<feature type="signal peptide" evidence="1">
    <location>
        <begin position="1"/>
        <end position="23"/>
    </location>
</feature>
<keyword evidence="1" id="KW-0732">Signal</keyword>
<dbReference type="Gene3D" id="3.30.457.10">
    <property type="entry name" value="Copper amine oxidase-like, N-terminal domain"/>
    <property type="match status" value="1"/>
</dbReference>
<organism evidence="3 4">
    <name type="scientific">Paenibacillus psychroresistens</name>
    <dbReference type="NCBI Taxonomy" id="1778678"/>
    <lineage>
        <taxon>Bacteria</taxon>
        <taxon>Bacillati</taxon>
        <taxon>Bacillota</taxon>
        <taxon>Bacilli</taxon>
        <taxon>Bacillales</taxon>
        <taxon>Paenibacillaceae</taxon>
        <taxon>Paenibacillus</taxon>
    </lineage>
</organism>
<gene>
    <name evidence="3" type="ORF">EHS13_04645</name>
</gene>
<accession>A0A6B8RFA2</accession>
<dbReference type="RefSeq" id="WP_155699245.1">
    <property type="nucleotide sequence ID" value="NZ_CP034235.1"/>
</dbReference>
<name>A0A6B8RFA2_9BACL</name>
<reference evidence="4" key="1">
    <citation type="submission" date="2018-11" db="EMBL/GenBank/DDBJ databases">
        <title>Complete genome sequence of Paenibacillus sp. ML311-T8.</title>
        <authorList>
            <person name="Nam Y.-D."/>
            <person name="Kang J."/>
            <person name="Chung W.-H."/>
            <person name="Park Y.S."/>
        </authorList>
    </citation>
    <scope>NUCLEOTIDE SEQUENCE [LARGE SCALE GENOMIC DNA]</scope>
    <source>
        <strain evidence="4">ML311-T8</strain>
    </source>
</reference>
<evidence type="ECO:0000313" key="4">
    <source>
        <dbReference type="Proteomes" id="UP000426246"/>
    </source>
</evidence>
<proteinExistence type="predicted"/>
<dbReference type="KEGG" id="ppsc:EHS13_04645"/>
<dbReference type="Pfam" id="PF07833">
    <property type="entry name" value="Cu_amine_oxidN1"/>
    <property type="match status" value="1"/>
</dbReference>
<dbReference type="AlphaFoldDB" id="A0A6B8RFA2"/>
<dbReference type="Proteomes" id="UP000426246">
    <property type="component" value="Chromosome"/>
</dbReference>
<keyword evidence="4" id="KW-1185">Reference proteome</keyword>
<evidence type="ECO:0000259" key="2">
    <source>
        <dbReference type="Pfam" id="PF07833"/>
    </source>
</evidence>
<evidence type="ECO:0000313" key="3">
    <source>
        <dbReference type="EMBL" id="QGQ94245.1"/>
    </source>
</evidence>
<sequence>MKRIILLITVLTVFTAFSGLASASTLKMTVDGKNVAFAYGTPIIENNRSLMPLRDLLIALNVPNDDDHIIWNQTEKSVTIKQNSDTIKLTVGETNIYKNGKVFEVLEVPAQQVKSQSDRVFLPARAVATALGYKVGYDAKTSTVQVTSEATVIQKNRRLTQESFKQAADIIAAKYNLTNQITEFTDENGLKYHSTRATLTSKKDAAHDYENQVLVMDYSESNNGAGYVYYLIWDNKTTISDLSVATVGFDFMSQLYGAELFFTEQNMVDITHIKNFDYNNSDSTFMFRQSYTHAPTFDAGNFNGMLYEK</sequence>
<dbReference type="InterPro" id="IPR012854">
    <property type="entry name" value="Cu_amine_oxidase-like_N"/>
</dbReference>